<dbReference type="GO" id="GO:0030313">
    <property type="term" value="C:cell envelope"/>
    <property type="evidence" value="ECO:0007669"/>
    <property type="project" value="UniProtKB-SubCell"/>
</dbReference>
<reference evidence="6" key="2">
    <citation type="journal article" date="2021" name="PeerJ">
        <title>Extensive microbial diversity within the chicken gut microbiome revealed by metagenomics and culture.</title>
        <authorList>
            <person name="Gilroy R."/>
            <person name="Ravi A."/>
            <person name="Getino M."/>
            <person name="Pursley I."/>
            <person name="Horton D.L."/>
            <person name="Alikhan N.F."/>
            <person name="Baker D."/>
            <person name="Gharbi K."/>
            <person name="Hall N."/>
            <person name="Watson M."/>
            <person name="Adriaenssens E.M."/>
            <person name="Foster-Nyarko E."/>
            <person name="Jarju S."/>
            <person name="Secka A."/>
            <person name="Antonio M."/>
            <person name="Oren A."/>
            <person name="Chaudhuri R.R."/>
            <person name="La Ragione R."/>
            <person name="Hildebrand F."/>
            <person name="Pallen M.J."/>
        </authorList>
    </citation>
    <scope>NUCLEOTIDE SEQUENCE</scope>
    <source>
        <strain evidence="6">ChiSjej6B24-2974</strain>
    </source>
</reference>
<feature type="signal peptide" evidence="5">
    <location>
        <begin position="1"/>
        <end position="22"/>
    </location>
</feature>
<evidence type="ECO:0000256" key="5">
    <source>
        <dbReference type="SAM" id="SignalP"/>
    </source>
</evidence>
<proteinExistence type="inferred from homology"/>
<comment type="subcellular location">
    <subcellularLocation>
        <location evidence="1">Cell envelope</location>
    </subcellularLocation>
</comment>
<dbReference type="InterPro" id="IPR006059">
    <property type="entry name" value="SBP"/>
</dbReference>
<organism evidence="6 7">
    <name type="scientific">Candidatus Pullichristensenella stercorigallinarum</name>
    <dbReference type="NCBI Taxonomy" id="2840909"/>
    <lineage>
        <taxon>Bacteria</taxon>
        <taxon>Bacillati</taxon>
        <taxon>Bacillota</taxon>
        <taxon>Clostridia</taxon>
        <taxon>Candidatus Pullichristensenella</taxon>
    </lineage>
</organism>
<protein>
    <submittedName>
        <fullName evidence="6">Extracellular solute-binding protein</fullName>
    </submittedName>
</protein>
<keyword evidence="4 5" id="KW-0732">Signal</keyword>
<name>A0A9D0ZPB0_9FIRM</name>
<dbReference type="EMBL" id="DVFZ01000122">
    <property type="protein sequence ID" value="HIQ84073.1"/>
    <property type="molecule type" value="Genomic_DNA"/>
</dbReference>
<evidence type="ECO:0000313" key="6">
    <source>
        <dbReference type="EMBL" id="HIQ84073.1"/>
    </source>
</evidence>
<dbReference type="Gene3D" id="3.40.190.10">
    <property type="entry name" value="Periplasmic binding protein-like II"/>
    <property type="match status" value="2"/>
</dbReference>
<dbReference type="PANTHER" id="PTHR43649">
    <property type="entry name" value="ARABINOSE-BINDING PROTEIN-RELATED"/>
    <property type="match status" value="1"/>
</dbReference>
<reference evidence="6" key="1">
    <citation type="submission" date="2020-10" db="EMBL/GenBank/DDBJ databases">
        <authorList>
            <person name="Gilroy R."/>
        </authorList>
    </citation>
    <scope>NUCLEOTIDE SEQUENCE</scope>
    <source>
        <strain evidence="6">ChiSjej6B24-2974</strain>
    </source>
</reference>
<evidence type="ECO:0000256" key="3">
    <source>
        <dbReference type="ARBA" id="ARBA00022448"/>
    </source>
</evidence>
<gene>
    <name evidence="6" type="ORF">IAA52_13365</name>
</gene>
<dbReference type="InterPro" id="IPR050490">
    <property type="entry name" value="Bact_solute-bd_prot1"/>
</dbReference>
<comment type="caution">
    <text evidence="6">The sequence shown here is derived from an EMBL/GenBank/DDBJ whole genome shotgun (WGS) entry which is preliminary data.</text>
</comment>
<dbReference type="AlphaFoldDB" id="A0A9D0ZPB0"/>
<dbReference type="Pfam" id="PF01547">
    <property type="entry name" value="SBP_bac_1"/>
    <property type="match status" value="1"/>
</dbReference>
<evidence type="ECO:0000256" key="2">
    <source>
        <dbReference type="ARBA" id="ARBA00008520"/>
    </source>
</evidence>
<dbReference type="PANTHER" id="PTHR43649:SF31">
    <property type="entry name" value="SN-GLYCEROL-3-PHOSPHATE-BINDING PERIPLASMIC PROTEIN UGPB"/>
    <property type="match status" value="1"/>
</dbReference>
<sequence>MRKILAILLVLTLLAGTTAALAATDETFATPGERYAETVTVSTVRILSPNLVFKDGDDINNNLWTRYYLDEENIKVEYRWTQPTSEAYEQRVDLSLTTGDLPDFMRLTATQYEDALAAGLLADLTEVYETYASPALKERMTLTGDGPINAGTLDGKLYALVQETDNHTNYPGILFIRKDWREAVDMEAPTTVDELIELARAFSEQDPDGNGADDTYGLMVDQYVGLRYLMNCMGAYQGCWLDMGDGTYEYSSIQPEMRSALETLHTMYADGLLKTDFLTSTSNWADVNSGKAGMFINSYTSPLSLMDGYEQSGIEWEMYPMPALTEESYPAASQLPNGYDSYWVVNKDCEHPEAMIKLMNVFVDLQTNRSDYLHDTDGTPLYEYNAVSMNTPDNNYINYLSIVEALESGDTSALAVQAVQAYDYCQAYLSGSGNRNDWAYYMIFGPESSCTVLGEYYIDPDNYVQSAWGGAPTPGMISYSASLNSLEEETFIQIIVGGDLTAFDSFVNSWYSLGGETITQEVNAGLSA</sequence>
<evidence type="ECO:0000256" key="1">
    <source>
        <dbReference type="ARBA" id="ARBA00004196"/>
    </source>
</evidence>
<accession>A0A9D0ZPB0</accession>
<feature type="chain" id="PRO_5039523566" evidence="5">
    <location>
        <begin position="23"/>
        <end position="528"/>
    </location>
</feature>
<evidence type="ECO:0000313" key="7">
    <source>
        <dbReference type="Proteomes" id="UP000824260"/>
    </source>
</evidence>
<comment type="similarity">
    <text evidence="2">Belongs to the bacterial solute-binding protein 1 family.</text>
</comment>
<dbReference type="Proteomes" id="UP000824260">
    <property type="component" value="Unassembled WGS sequence"/>
</dbReference>
<evidence type="ECO:0000256" key="4">
    <source>
        <dbReference type="ARBA" id="ARBA00022729"/>
    </source>
</evidence>
<keyword evidence="3" id="KW-0813">Transport</keyword>
<dbReference type="SUPFAM" id="SSF53850">
    <property type="entry name" value="Periplasmic binding protein-like II"/>
    <property type="match status" value="1"/>
</dbReference>